<feature type="region of interest" description="Disordered" evidence="1">
    <location>
        <begin position="238"/>
        <end position="263"/>
    </location>
</feature>
<dbReference type="Proteomes" id="UP000076532">
    <property type="component" value="Unassembled WGS sequence"/>
</dbReference>
<gene>
    <name evidence="2" type="ORF">FIBSPDRAFT_963367</name>
</gene>
<accession>A0A165Z3F7</accession>
<sequence length="293" mass="31628">MEMSTYHPAEYLNFMVLMRSYGGKSAHQYGLLTGQIPGPCPCHLRSLVASSEESLQNPNLMPENLGRVKRFMDAVGYCGPLSFGSDCTKVRPRLTYSTDFGSHILGSTLSMDQCEVRQTDHIDVVLERVERKGAKANQVRAVLVYLLHPGTNYPPMVVALIASSGEDNAAYILKLHMTLRIMGGEIGMAILGGAGDGAASELAAQNLMDQEATEEDPLCYECASYGVRVRANVYTKTGPFISHQDPPHGAKTGRNQPLHGTKASSLGTGFLSAQVLMSICTARSSWQTPPSTG</sequence>
<protein>
    <submittedName>
        <fullName evidence="2">Uncharacterized protein</fullName>
    </submittedName>
</protein>
<dbReference type="EMBL" id="KV417685">
    <property type="protein sequence ID" value="KZP10188.1"/>
    <property type="molecule type" value="Genomic_DNA"/>
</dbReference>
<name>A0A165Z3F7_9AGAM</name>
<evidence type="ECO:0000313" key="3">
    <source>
        <dbReference type="Proteomes" id="UP000076532"/>
    </source>
</evidence>
<keyword evidence="3" id="KW-1185">Reference proteome</keyword>
<dbReference type="AlphaFoldDB" id="A0A165Z3F7"/>
<reference evidence="2 3" key="1">
    <citation type="journal article" date="2016" name="Mol. Biol. Evol.">
        <title>Comparative Genomics of Early-Diverging Mushroom-Forming Fungi Provides Insights into the Origins of Lignocellulose Decay Capabilities.</title>
        <authorList>
            <person name="Nagy L.G."/>
            <person name="Riley R."/>
            <person name="Tritt A."/>
            <person name="Adam C."/>
            <person name="Daum C."/>
            <person name="Floudas D."/>
            <person name="Sun H."/>
            <person name="Yadav J.S."/>
            <person name="Pangilinan J."/>
            <person name="Larsson K.H."/>
            <person name="Matsuura K."/>
            <person name="Barry K."/>
            <person name="Labutti K."/>
            <person name="Kuo R."/>
            <person name="Ohm R.A."/>
            <person name="Bhattacharya S.S."/>
            <person name="Shirouzu T."/>
            <person name="Yoshinaga Y."/>
            <person name="Martin F.M."/>
            <person name="Grigoriev I.V."/>
            <person name="Hibbett D.S."/>
        </authorList>
    </citation>
    <scope>NUCLEOTIDE SEQUENCE [LARGE SCALE GENOMIC DNA]</scope>
    <source>
        <strain evidence="2 3">CBS 109695</strain>
    </source>
</reference>
<organism evidence="2 3">
    <name type="scientific">Athelia psychrophila</name>
    <dbReference type="NCBI Taxonomy" id="1759441"/>
    <lineage>
        <taxon>Eukaryota</taxon>
        <taxon>Fungi</taxon>
        <taxon>Dikarya</taxon>
        <taxon>Basidiomycota</taxon>
        <taxon>Agaricomycotina</taxon>
        <taxon>Agaricomycetes</taxon>
        <taxon>Agaricomycetidae</taxon>
        <taxon>Atheliales</taxon>
        <taxon>Atheliaceae</taxon>
        <taxon>Athelia</taxon>
    </lineage>
</organism>
<proteinExistence type="predicted"/>
<evidence type="ECO:0000313" key="2">
    <source>
        <dbReference type="EMBL" id="KZP10188.1"/>
    </source>
</evidence>
<evidence type="ECO:0000256" key="1">
    <source>
        <dbReference type="SAM" id="MobiDB-lite"/>
    </source>
</evidence>
<dbReference type="OrthoDB" id="2436145at2759"/>